<dbReference type="InterPro" id="IPR007052">
    <property type="entry name" value="CS_dom"/>
</dbReference>
<evidence type="ECO:0000259" key="13">
    <source>
        <dbReference type="PROSITE" id="PS50304"/>
    </source>
</evidence>
<dbReference type="InterPro" id="IPR035437">
    <property type="entry name" value="SNase_OB-fold_sf"/>
</dbReference>
<evidence type="ECO:0000256" key="10">
    <source>
        <dbReference type="ARBA" id="ARBA00023158"/>
    </source>
</evidence>
<dbReference type="GO" id="GO:0003676">
    <property type="term" value="F:nucleic acid binding"/>
    <property type="evidence" value="ECO:0007669"/>
    <property type="project" value="InterPro"/>
</dbReference>
<dbReference type="Gene3D" id="2.60.40.790">
    <property type="match status" value="1"/>
</dbReference>
<dbReference type="SUPFAM" id="SSF49764">
    <property type="entry name" value="HSP20-like chaperones"/>
    <property type="match status" value="1"/>
</dbReference>
<dbReference type="EC" id="3.6.4.13" evidence="1"/>
<dbReference type="PANTHER" id="PTHR22655">
    <property type="entry name" value="ATP-DEPENDENT RNA HELICASE TDRD12-RELATED"/>
    <property type="match status" value="1"/>
</dbReference>
<dbReference type="PANTHER" id="PTHR22655:SF2">
    <property type="entry name" value="ATP-DEPENDENT RNA HELICASE TDRD12-RELATED"/>
    <property type="match status" value="1"/>
</dbReference>
<evidence type="ECO:0000256" key="8">
    <source>
        <dbReference type="ARBA" id="ARBA00022840"/>
    </source>
</evidence>
<dbReference type="PROSITE" id="PS51203">
    <property type="entry name" value="CS"/>
    <property type="match status" value="1"/>
</dbReference>
<dbReference type="Proteomes" id="UP001152562">
    <property type="component" value="Unassembled WGS sequence"/>
</dbReference>
<dbReference type="InterPro" id="IPR011545">
    <property type="entry name" value="DEAD/DEAH_box_helicase_dom"/>
</dbReference>
<dbReference type="GO" id="GO:0005737">
    <property type="term" value="C:cytoplasm"/>
    <property type="evidence" value="ECO:0007669"/>
    <property type="project" value="UniProtKB-ARBA"/>
</dbReference>
<sequence length="1539" mass="175710">MHGSKIPHITIGILYIKYNVQYYSIRKYSVNMLPPGSYRIKIINYCNPHLIWADKDNVLEQIGLYGIVPNAKTLAFNLETNSYCFLEFDVDKWLPATRNLMKEFFAKATEIWFSVIHLDDGCIFDGKHKYGDIYGKTKSGLQNLSTFLTQSSFGTIDKRVFHEKLSQKLYTKLNYTDMIDIIRNLNAYYNKITNKFQLYEKDLSLNKGDVLEEVNWKFEEKGTDKDYAMKTFLRKMDEKPKNMRMLKKLEMLKMLKKNVTETDISSAKEDKELNVDIKEEIKKDSVNVRPTRNNQFKLLESEKASKMENNGDDDINDLMQYINTKYPKRNIKMCKNEIEDDKIDLNTITSSMCSFVENVVKPVVMVHSKLKKNIKPIFTMRDIPFNEHIHIVLKNMSITQPMMIQSITWHTILRGHSIFIIGPKFCGKTIGYLPSVCRLVSDGTPEMSNCLGPICIIVCATAESVTQMEENAKMLLGLKERILAVFPGVDDFFINTTLLNGCDLIISTPSVLVRLLQDYGVDLRRLEIIVLDDCERMVEVYRRELKYFLYKIKELERSRSNKELKVQFVVASRIWCDFMEPLAKKVPDAVISIGAFPECVIYSKAKMTVSFVKGDKIGSVLEFLDEIDASKKVVIVCRLDDEVKILEKGLKGRQHCIFACNNEMTPSDLHNLNSSWNDCGAPSISPILICTDENLSHLNITDANYLVHYSLPKEYFLFRKRFFVLNDKFPSIFHSNNESVKIKIILDEVNTEKLPKILNFVKRFTKDMPPVLDEICNKVLAEKDLMKAETLVPICGNLLTLGYCPEFYDCRNRHAVLKGFDDPPNWVPRHGVVTFKIIHLHTAVNYSARLLTHIDNNKVTKFPAMHTLAIKIGLYYGNVANRQLHGVPKVGDVCAVSVKLDSFARCQVVKIICRTRGSYKVLVKLLDEEKYEETRDIYLYHLPQSLISIETYIVQIRLVNLQPKDNDVTFSALALGNIKSLVDDEASYVRGHIAGVIGNCLFLDTLEVCEYLRSLNQVIMKHDLKQELLQIHAEEYPEHINKIKELCGSNFPMVSTPAMNNTKEKNTGTWAHLNIGELEGVFITSVINPEQCLVRVSKFEPCMQALLKDIETYIDSNPDPLLDAEVGDIILAKFPNDDIYERARVDKIEGNMINCFFVDQGDSAYVPLKDAIPITDTLINKLSFQSIECRLIGVKPAGYVWTDFCNTWLSNYADEGTKYFFAKPFNKQPAITTGGYKYSIALVDTSSSADIIINQVMLDLNIASPLEDEIDYLKDVVPNTGTPEDWERLDIATPDIPDSSSMPKLIRSVPLIASDSDSNQSDPWEMYNLTDFTSHLKQPQKTKQGEHNLPAIKPLADNGNTFISTDRTSSIDLSVSISNDLVSDDTASSTKPQCAILDETRQPKLLWRQDKAFVHIKIQLIGVEEYEMTINERSLKFSTLLHETMYAFDFELYGVVDACKSSHSNKGQYIMAKLVKVLHKNWSTLGNFEGIKRWIVYDVDHLHASSDEEAVDDSVVEIAKELHESEDTDSDGDLEFIYN</sequence>
<dbReference type="GO" id="GO:0016787">
    <property type="term" value="F:hydrolase activity"/>
    <property type="evidence" value="ECO:0007669"/>
    <property type="project" value="UniProtKB-KW"/>
</dbReference>
<evidence type="ECO:0000256" key="3">
    <source>
        <dbReference type="ARBA" id="ARBA00022737"/>
    </source>
</evidence>
<keyword evidence="10" id="KW-0943">RNA-mediated gene silencing</keyword>
<evidence type="ECO:0000313" key="16">
    <source>
        <dbReference type="EMBL" id="CAH4036837.1"/>
    </source>
</evidence>
<evidence type="ECO:0000256" key="11">
    <source>
        <dbReference type="ARBA" id="ARBA00023254"/>
    </source>
</evidence>
<gene>
    <name evidence="16" type="ORF">PIBRA_LOCUS12585</name>
</gene>
<dbReference type="GO" id="GO:0005524">
    <property type="term" value="F:ATP binding"/>
    <property type="evidence" value="ECO:0007669"/>
    <property type="project" value="UniProtKB-KW"/>
</dbReference>
<dbReference type="SMART" id="SM00333">
    <property type="entry name" value="TUDOR"/>
    <property type="match status" value="1"/>
</dbReference>
<evidence type="ECO:0000256" key="7">
    <source>
        <dbReference type="ARBA" id="ARBA00022806"/>
    </source>
</evidence>
<keyword evidence="7" id="KW-0347">Helicase</keyword>
<evidence type="ECO:0000256" key="2">
    <source>
        <dbReference type="ARBA" id="ARBA00022473"/>
    </source>
</evidence>
<dbReference type="GO" id="GO:0003724">
    <property type="term" value="F:RNA helicase activity"/>
    <property type="evidence" value="ECO:0007669"/>
    <property type="project" value="UniProtKB-EC"/>
</dbReference>
<dbReference type="PROSITE" id="PS50304">
    <property type="entry name" value="TUDOR"/>
    <property type="match status" value="1"/>
</dbReference>
<dbReference type="InterPro" id="IPR008978">
    <property type="entry name" value="HSP20-like_chaperone"/>
</dbReference>
<proteinExistence type="predicted"/>
<organism evidence="16 17">
    <name type="scientific">Pieris brassicae</name>
    <name type="common">White butterfly</name>
    <name type="synonym">Large white butterfly</name>
    <dbReference type="NCBI Taxonomy" id="7116"/>
    <lineage>
        <taxon>Eukaryota</taxon>
        <taxon>Metazoa</taxon>
        <taxon>Ecdysozoa</taxon>
        <taxon>Arthropoda</taxon>
        <taxon>Hexapoda</taxon>
        <taxon>Insecta</taxon>
        <taxon>Pterygota</taxon>
        <taxon>Neoptera</taxon>
        <taxon>Endopterygota</taxon>
        <taxon>Lepidoptera</taxon>
        <taxon>Glossata</taxon>
        <taxon>Ditrysia</taxon>
        <taxon>Papilionoidea</taxon>
        <taxon>Pieridae</taxon>
        <taxon>Pierinae</taxon>
        <taxon>Pieris</taxon>
    </lineage>
</organism>
<dbReference type="EMBL" id="CALOZG010000084">
    <property type="protein sequence ID" value="CAH4036837.1"/>
    <property type="molecule type" value="Genomic_DNA"/>
</dbReference>
<dbReference type="GO" id="GO:0051321">
    <property type="term" value="P:meiotic cell cycle"/>
    <property type="evidence" value="ECO:0007669"/>
    <property type="project" value="UniProtKB-KW"/>
</dbReference>
<dbReference type="CDD" id="cd20435">
    <property type="entry name" value="Tudor_TDRD12_rpt2"/>
    <property type="match status" value="1"/>
</dbReference>
<evidence type="ECO:0000256" key="9">
    <source>
        <dbReference type="ARBA" id="ARBA00022871"/>
    </source>
</evidence>
<dbReference type="GO" id="GO:0042078">
    <property type="term" value="P:germ-line stem cell division"/>
    <property type="evidence" value="ECO:0007669"/>
    <property type="project" value="TreeGrafter"/>
</dbReference>
<feature type="domain" description="Tudor" evidence="13">
    <location>
        <begin position="1123"/>
        <end position="1181"/>
    </location>
</feature>
<evidence type="ECO:0000256" key="4">
    <source>
        <dbReference type="ARBA" id="ARBA00022741"/>
    </source>
</evidence>
<keyword evidence="4" id="KW-0547">Nucleotide-binding</keyword>
<dbReference type="Pfam" id="PF00270">
    <property type="entry name" value="DEAD"/>
    <property type="match status" value="1"/>
</dbReference>
<dbReference type="SUPFAM" id="SSF52540">
    <property type="entry name" value="P-loop containing nucleoside triphosphate hydrolases"/>
    <property type="match status" value="2"/>
</dbReference>
<name>A0A9P0TVC8_PIEBR</name>
<evidence type="ECO:0000259" key="15">
    <source>
        <dbReference type="PROSITE" id="PS51203"/>
    </source>
</evidence>
<keyword evidence="6" id="KW-0378">Hydrolase</keyword>
<dbReference type="InterPro" id="IPR002999">
    <property type="entry name" value="Tudor"/>
</dbReference>
<comment type="caution">
    <text evidence="16">The sequence shown here is derived from an EMBL/GenBank/DDBJ whole genome shotgun (WGS) entry which is preliminary data.</text>
</comment>
<keyword evidence="9" id="KW-0744">Spermatogenesis</keyword>
<dbReference type="Gene3D" id="3.40.50.300">
    <property type="entry name" value="P-loop containing nucleotide triphosphate hydrolases"/>
    <property type="match status" value="2"/>
</dbReference>
<dbReference type="GO" id="GO:0007283">
    <property type="term" value="P:spermatogenesis"/>
    <property type="evidence" value="ECO:0007669"/>
    <property type="project" value="UniProtKB-KW"/>
</dbReference>
<evidence type="ECO:0000313" key="17">
    <source>
        <dbReference type="Proteomes" id="UP001152562"/>
    </source>
</evidence>
<feature type="domain" description="Helicase ATP-binding" evidence="14">
    <location>
        <begin position="409"/>
        <end position="572"/>
    </location>
</feature>
<reference evidence="16" key="1">
    <citation type="submission" date="2022-05" db="EMBL/GenBank/DDBJ databases">
        <authorList>
            <person name="Okamura Y."/>
        </authorList>
    </citation>
    <scope>NUCLEOTIDE SEQUENCE</scope>
</reference>
<dbReference type="SUPFAM" id="SSF63748">
    <property type="entry name" value="Tudor/PWWP/MBT"/>
    <property type="match status" value="2"/>
</dbReference>
<dbReference type="PROSITE" id="PS51192">
    <property type="entry name" value="HELICASE_ATP_BIND_1"/>
    <property type="match status" value="1"/>
</dbReference>
<evidence type="ECO:0000256" key="12">
    <source>
        <dbReference type="ARBA" id="ARBA00047984"/>
    </source>
</evidence>
<dbReference type="InterPro" id="IPR027417">
    <property type="entry name" value="P-loop_NTPase"/>
</dbReference>
<evidence type="ECO:0000256" key="6">
    <source>
        <dbReference type="ARBA" id="ARBA00022801"/>
    </source>
</evidence>
<dbReference type="SMART" id="SM00487">
    <property type="entry name" value="DEXDc"/>
    <property type="match status" value="1"/>
</dbReference>
<protein>
    <recommendedName>
        <fullName evidence="1">RNA helicase</fullName>
        <ecNumber evidence="1">3.6.4.13</ecNumber>
    </recommendedName>
</protein>
<dbReference type="Pfam" id="PF00567">
    <property type="entry name" value="TUDOR"/>
    <property type="match status" value="1"/>
</dbReference>
<keyword evidence="17" id="KW-1185">Reference proteome</keyword>
<dbReference type="InterPro" id="IPR014001">
    <property type="entry name" value="Helicase_ATP-bd"/>
</dbReference>
<dbReference type="Gene3D" id="2.30.30.140">
    <property type="match status" value="1"/>
</dbReference>
<evidence type="ECO:0000256" key="5">
    <source>
        <dbReference type="ARBA" id="ARBA00022782"/>
    </source>
</evidence>
<keyword evidence="8" id="KW-0067">ATP-binding</keyword>
<dbReference type="GO" id="GO:0031047">
    <property type="term" value="P:regulatory ncRNA-mediated gene silencing"/>
    <property type="evidence" value="ECO:0007669"/>
    <property type="project" value="UniProtKB-KW"/>
</dbReference>
<evidence type="ECO:0000256" key="1">
    <source>
        <dbReference type="ARBA" id="ARBA00012552"/>
    </source>
</evidence>
<keyword evidence="2" id="KW-0217">Developmental protein</keyword>
<feature type="domain" description="CS" evidence="15">
    <location>
        <begin position="1400"/>
        <end position="1486"/>
    </location>
</feature>
<accession>A0A9P0TVC8</accession>
<evidence type="ECO:0000259" key="14">
    <source>
        <dbReference type="PROSITE" id="PS51192"/>
    </source>
</evidence>
<dbReference type="Gene3D" id="2.40.50.90">
    <property type="match status" value="1"/>
</dbReference>
<comment type="catalytic activity">
    <reaction evidence="12">
        <text>ATP + H2O = ADP + phosphate + H(+)</text>
        <dbReference type="Rhea" id="RHEA:13065"/>
        <dbReference type="ChEBI" id="CHEBI:15377"/>
        <dbReference type="ChEBI" id="CHEBI:15378"/>
        <dbReference type="ChEBI" id="CHEBI:30616"/>
        <dbReference type="ChEBI" id="CHEBI:43474"/>
        <dbReference type="ChEBI" id="CHEBI:456216"/>
        <dbReference type="EC" id="3.6.4.13"/>
    </reaction>
</comment>
<keyword evidence="5" id="KW-0221">Differentiation</keyword>
<keyword evidence="11" id="KW-0469">Meiosis</keyword>
<keyword evidence="3" id="KW-0677">Repeat</keyword>